<evidence type="ECO:0000259" key="6">
    <source>
        <dbReference type="Pfam" id="PF14016"/>
    </source>
</evidence>
<dbReference type="InterPro" id="IPR018660">
    <property type="entry name" value="MliC"/>
</dbReference>
<evidence type="ECO:0000256" key="2">
    <source>
        <dbReference type="ARBA" id="ARBA00023136"/>
    </source>
</evidence>
<evidence type="ECO:0000256" key="1">
    <source>
        <dbReference type="ARBA" id="ARBA00022729"/>
    </source>
</evidence>
<organism evidence="7 8">
    <name type="scientific">Brevundimonas naejangsanensis</name>
    <dbReference type="NCBI Taxonomy" id="588932"/>
    <lineage>
        <taxon>Bacteria</taxon>
        <taxon>Pseudomonadati</taxon>
        <taxon>Pseudomonadota</taxon>
        <taxon>Alphaproteobacteria</taxon>
        <taxon>Caulobacterales</taxon>
        <taxon>Caulobacteraceae</taxon>
        <taxon>Brevundimonas</taxon>
    </lineage>
</organism>
<evidence type="ECO:0000313" key="7">
    <source>
        <dbReference type="EMBL" id="ANF55919.1"/>
    </source>
</evidence>
<dbReference type="Gene3D" id="2.40.128.200">
    <property type="match status" value="1"/>
</dbReference>
<keyword evidence="8" id="KW-1185">Reference proteome</keyword>
<reference evidence="7 8" key="1">
    <citation type="journal article" date="2014" name="Genome Announc.">
        <title>Genome Sequence of a Promising Hydrogen-Producing Facultative Anaerobic Bacterium, Brevundimonas naejangsanensis Strain B1.</title>
        <authorList>
            <person name="Su H."/>
            <person name="Zhang T."/>
            <person name="Bao M."/>
            <person name="Jiang Y."/>
            <person name="Wang Y."/>
            <person name="Tan T."/>
        </authorList>
    </citation>
    <scope>NUCLEOTIDE SEQUENCE [LARGE SCALE GENOMIC DNA]</scope>
    <source>
        <strain evidence="7 8">B1</strain>
    </source>
</reference>
<dbReference type="AlphaFoldDB" id="A0A172Y9L8"/>
<keyword evidence="1" id="KW-0732">Signal</keyword>
<evidence type="ECO:0000256" key="4">
    <source>
        <dbReference type="ARBA" id="ARBA00023288"/>
    </source>
</evidence>
<keyword evidence="2" id="KW-0472">Membrane</keyword>
<proteinExistence type="predicted"/>
<dbReference type="SUPFAM" id="SSF141488">
    <property type="entry name" value="YdhA-like"/>
    <property type="match status" value="1"/>
</dbReference>
<sequence length="296" mass="29817">MTRSAGFQTIAVTAGLGLLAAGCSQEKPAEPTSPIEAPAAQDAAAVGYACESGRTVVVAYPDAQTARVSYDGKDYALTNVVSASGARYAGQGLGWWTASRGETESGTLSRMGQTAGQGDQADGVIIERCSRPVAAVAPPPAGAPCAAETLRLAVEGGDAGMGHRVTTLALRNTGATACTVTGYPSVSLLDGDGRLLTGVRAVQTPGNYFAQGRAPTPVEIRPQQAAWFDLAWTVIPHEDKGETACPSAKTVRVTAPGAATAIALPLAFTPCGGQVEVSPLRPVAEASAQAAAPAAG</sequence>
<dbReference type="InterPro" id="IPR036328">
    <property type="entry name" value="MliC_sf"/>
</dbReference>
<dbReference type="Pfam" id="PF09864">
    <property type="entry name" value="MliC"/>
    <property type="match status" value="1"/>
</dbReference>
<keyword evidence="3" id="KW-0564">Palmitate</keyword>
<dbReference type="Pfam" id="PF14016">
    <property type="entry name" value="DUF4232"/>
    <property type="match status" value="1"/>
</dbReference>
<dbReference type="OrthoDB" id="120729at2"/>
<keyword evidence="4" id="KW-0449">Lipoprotein</keyword>
<evidence type="ECO:0000259" key="5">
    <source>
        <dbReference type="Pfam" id="PF09864"/>
    </source>
</evidence>
<protein>
    <submittedName>
        <fullName evidence="7">Uncharacterized protein</fullName>
    </submittedName>
</protein>
<feature type="domain" description="C-type lysozyme inhibitor" evidence="5">
    <location>
        <begin position="48"/>
        <end position="98"/>
    </location>
</feature>
<dbReference type="STRING" id="588932.DA69_07275"/>
<dbReference type="PROSITE" id="PS51257">
    <property type="entry name" value="PROKAR_LIPOPROTEIN"/>
    <property type="match status" value="1"/>
</dbReference>
<dbReference type="eggNOG" id="COG3895">
    <property type="taxonomic scope" value="Bacteria"/>
</dbReference>
<evidence type="ECO:0000313" key="8">
    <source>
        <dbReference type="Proteomes" id="UP000077603"/>
    </source>
</evidence>
<dbReference type="Proteomes" id="UP000077603">
    <property type="component" value="Chromosome"/>
</dbReference>
<dbReference type="EMBL" id="CP015614">
    <property type="protein sequence ID" value="ANF55919.1"/>
    <property type="molecule type" value="Genomic_DNA"/>
</dbReference>
<dbReference type="RefSeq" id="WP_025978114.1">
    <property type="nucleotide sequence ID" value="NZ_CP015614.1"/>
</dbReference>
<dbReference type="InterPro" id="IPR025326">
    <property type="entry name" value="DUF4232"/>
</dbReference>
<name>A0A172Y9L8_9CAUL</name>
<evidence type="ECO:0000256" key="3">
    <source>
        <dbReference type="ARBA" id="ARBA00023139"/>
    </source>
</evidence>
<gene>
    <name evidence="7" type="ORF">DA69_07275</name>
</gene>
<feature type="domain" description="DUF4232" evidence="6">
    <location>
        <begin position="145"/>
        <end position="280"/>
    </location>
</feature>
<accession>A0A172Y9L8</accession>
<dbReference type="KEGG" id="bne:DA69_07275"/>